<gene>
    <name evidence="2" type="ORF">ALQ51_04952</name>
    <name evidence="1" type="ORF">ALQ53_101519</name>
</gene>
<dbReference type="EMBL" id="RBPJ01000079">
    <property type="protein sequence ID" value="RMO00878.1"/>
    <property type="molecule type" value="Genomic_DNA"/>
</dbReference>
<dbReference type="EMBL" id="RBPH01000025">
    <property type="protein sequence ID" value="RMN85312.1"/>
    <property type="molecule type" value="Genomic_DNA"/>
</dbReference>
<protein>
    <submittedName>
        <fullName evidence="2">Uncharacterized protein</fullName>
    </submittedName>
</protein>
<dbReference type="Proteomes" id="UP000269335">
    <property type="component" value="Unassembled WGS sequence"/>
</dbReference>
<evidence type="ECO:0000313" key="3">
    <source>
        <dbReference type="Proteomes" id="UP000269335"/>
    </source>
</evidence>
<evidence type="ECO:0000313" key="1">
    <source>
        <dbReference type="EMBL" id="RMN85312.1"/>
    </source>
</evidence>
<comment type="caution">
    <text evidence="2">The sequence shown here is derived from an EMBL/GenBank/DDBJ whole genome shotgun (WGS) entry which is preliminary data.</text>
</comment>
<evidence type="ECO:0000313" key="2">
    <source>
        <dbReference type="EMBL" id="RMO00878.1"/>
    </source>
</evidence>
<accession>A0A3M3QM41</accession>
<reference evidence="3 4" key="1">
    <citation type="submission" date="2018-08" db="EMBL/GenBank/DDBJ databases">
        <title>Recombination of ecologically and evolutionarily significant loci maintains genetic cohesion in the Pseudomonas syringae species complex.</title>
        <authorList>
            <person name="Dillon M."/>
            <person name="Thakur S."/>
            <person name="Almeida R.N.D."/>
            <person name="Weir B.S."/>
            <person name="Guttman D.S."/>
        </authorList>
    </citation>
    <scope>NUCLEOTIDE SEQUENCE [LARGE SCALE GENOMIC DNA]</scope>
    <source>
        <strain evidence="1 3">ICMP 15201</strain>
        <strain evidence="2 4">ICMP 15203</strain>
    </source>
</reference>
<organism evidence="2 4">
    <name type="scientific">Pseudomonas cannabina</name>
    <dbReference type="NCBI Taxonomy" id="86840"/>
    <lineage>
        <taxon>Bacteria</taxon>
        <taxon>Pseudomonadati</taxon>
        <taxon>Pseudomonadota</taxon>
        <taxon>Gammaproteobacteria</taxon>
        <taxon>Pseudomonadales</taxon>
        <taxon>Pseudomonadaceae</taxon>
        <taxon>Pseudomonas</taxon>
    </lineage>
</organism>
<proteinExistence type="predicted"/>
<dbReference type="Proteomes" id="UP000270524">
    <property type="component" value="Unassembled WGS sequence"/>
</dbReference>
<dbReference type="AlphaFoldDB" id="A0A3M3QM41"/>
<evidence type="ECO:0000313" key="4">
    <source>
        <dbReference type="Proteomes" id="UP000270524"/>
    </source>
</evidence>
<sequence>MEANVKARNELNLKFTTDVRTLEACKLDLSSGVTAEVFGDPENASYEWRLVHANGLVEQHSDCCYGNPAIAMRDALVIFYGPPRFGGDIVDLRPADHEPNHWGEVKGKASSITVDLIEAADNELNALRRDAELYRVLRENWLRIEQGSTVHRAGGLDLWCDERLPDSDQ</sequence>
<name>A0A3M3QM41_PSECA</name>